<name>A0A382WR38_9ZZZZ</name>
<dbReference type="PANTHER" id="PTHR42695">
    <property type="entry name" value="GLUTAMINE AMIDOTRANSFERASE YLR126C-RELATED"/>
    <property type="match status" value="1"/>
</dbReference>
<evidence type="ECO:0000313" key="2">
    <source>
        <dbReference type="EMBL" id="SVD61327.1"/>
    </source>
</evidence>
<protein>
    <recommendedName>
        <fullName evidence="1">Glutamine amidotransferase domain-containing protein</fullName>
    </recommendedName>
</protein>
<organism evidence="2">
    <name type="scientific">marine metagenome</name>
    <dbReference type="NCBI Taxonomy" id="408172"/>
    <lineage>
        <taxon>unclassified sequences</taxon>
        <taxon>metagenomes</taxon>
        <taxon>ecological metagenomes</taxon>
    </lineage>
</organism>
<gene>
    <name evidence="2" type="ORF">METZ01_LOCUS414181</name>
</gene>
<sequence length="243" mass="27261">MSKPFLIIQLRPEDETAENEFESITYYGGIEKSEVIRIRAEKSGLPSIDLDRYAAIIVGGSPFNVSDRLEDKSEEQKRVESDFYKLFDRVVERDFPFLGCCSGNGLLGSYCGASISRKYGEPVGGANIVLTKEGKSDPLLEGLPDSFRVLLGHKEACDSVPPGCILLATNNACPVQIFRLKRNIYATQFHPEGDSEGFIIRIHVYKDYGYFPPETVQELIEAVQGEHVPEAQSILRRFVNLYR</sequence>
<proteinExistence type="predicted"/>
<reference evidence="2" key="1">
    <citation type="submission" date="2018-05" db="EMBL/GenBank/DDBJ databases">
        <authorList>
            <person name="Lanie J.A."/>
            <person name="Ng W.-L."/>
            <person name="Kazmierczak K.M."/>
            <person name="Andrzejewski T.M."/>
            <person name="Davidsen T.M."/>
            <person name="Wayne K.J."/>
            <person name="Tettelin H."/>
            <person name="Glass J.I."/>
            <person name="Rusch D."/>
            <person name="Podicherti R."/>
            <person name="Tsui H.-C.T."/>
            <person name="Winkler M.E."/>
        </authorList>
    </citation>
    <scope>NUCLEOTIDE SEQUENCE</scope>
</reference>
<dbReference type="AlphaFoldDB" id="A0A382WR38"/>
<dbReference type="InterPro" id="IPR017926">
    <property type="entry name" value="GATASE"/>
</dbReference>
<dbReference type="NCBIfam" id="NF005743">
    <property type="entry name" value="PRK07567.1"/>
    <property type="match status" value="1"/>
</dbReference>
<dbReference type="Gene3D" id="3.40.50.880">
    <property type="match status" value="1"/>
</dbReference>
<dbReference type="CDD" id="cd01741">
    <property type="entry name" value="GATase1_1"/>
    <property type="match status" value="1"/>
</dbReference>
<evidence type="ECO:0000259" key="1">
    <source>
        <dbReference type="Pfam" id="PF00117"/>
    </source>
</evidence>
<dbReference type="EMBL" id="UINC01161883">
    <property type="protein sequence ID" value="SVD61327.1"/>
    <property type="molecule type" value="Genomic_DNA"/>
</dbReference>
<dbReference type="PROSITE" id="PS51273">
    <property type="entry name" value="GATASE_TYPE_1"/>
    <property type="match status" value="1"/>
</dbReference>
<dbReference type="InterPro" id="IPR029062">
    <property type="entry name" value="Class_I_gatase-like"/>
</dbReference>
<dbReference type="InterPro" id="IPR044992">
    <property type="entry name" value="ChyE-like"/>
</dbReference>
<feature type="domain" description="Glutamine amidotransferase" evidence="1">
    <location>
        <begin position="34"/>
        <end position="195"/>
    </location>
</feature>
<dbReference type="GO" id="GO:0005829">
    <property type="term" value="C:cytosol"/>
    <property type="evidence" value="ECO:0007669"/>
    <property type="project" value="TreeGrafter"/>
</dbReference>
<dbReference type="PANTHER" id="PTHR42695:SF5">
    <property type="entry name" value="GLUTAMINE AMIDOTRANSFERASE YLR126C-RELATED"/>
    <property type="match status" value="1"/>
</dbReference>
<dbReference type="SUPFAM" id="SSF52317">
    <property type="entry name" value="Class I glutamine amidotransferase-like"/>
    <property type="match status" value="1"/>
</dbReference>
<dbReference type="Pfam" id="PF00117">
    <property type="entry name" value="GATase"/>
    <property type="match status" value="1"/>
</dbReference>
<accession>A0A382WR38</accession>